<dbReference type="EMBL" id="KM236239">
    <property type="protein sequence ID" value="AIW03842.1"/>
    <property type="molecule type" value="Genomic_DNA"/>
</dbReference>
<dbReference type="RefSeq" id="YP_009145748.1">
    <property type="nucleotide sequence ID" value="NC_027293.1"/>
</dbReference>
<protein>
    <submittedName>
        <fullName evidence="1">Uncharacterized protein</fullName>
    </submittedName>
</protein>
<evidence type="ECO:0000313" key="1">
    <source>
        <dbReference type="EMBL" id="AIW03842.1"/>
    </source>
</evidence>
<dbReference type="Proteomes" id="UP000030203">
    <property type="component" value="Segment"/>
</dbReference>
<reference evidence="1 2" key="1">
    <citation type="journal article" date="2015" name="Genome Announc.">
        <title>Complete Genome Sequence of Citrobacter freundii Myophage Moogle.</title>
        <authorList>
            <person name="Nguyen Q.T."/>
            <person name="Luna A.J."/>
            <person name="Hernandez A.C."/>
            <person name="Kuty Everett G.F."/>
        </authorList>
    </citation>
    <scope>NUCLEOTIDE SEQUENCE [LARGE SCALE GENOMIC DNA]</scope>
</reference>
<dbReference type="KEGG" id="vg:24574045"/>
<evidence type="ECO:0000313" key="2">
    <source>
        <dbReference type="Proteomes" id="UP000030203"/>
    </source>
</evidence>
<organism evidence="1 2">
    <name type="scientific">Citrobacter phage Moogle</name>
    <dbReference type="NCBI Taxonomy" id="1540094"/>
    <lineage>
        <taxon>Viruses</taxon>
        <taxon>Duplodnaviria</taxon>
        <taxon>Heunggongvirae</taxon>
        <taxon>Uroviricota</taxon>
        <taxon>Caudoviricetes</taxon>
        <taxon>Andersonviridae</taxon>
        <taxon>Ounavirinae</taxon>
        <taxon>Mooglevirus</taxon>
        <taxon>Mooglevirus moogle</taxon>
    </lineage>
</organism>
<name>A0A0A0RP75_9CAUD</name>
<accession>A0A0A0RP75</accession>
<sequence length="175" mass="20242">MNKFQAINHIRSNAVMTKPVKDTFEFRCNDKLFAVVTKGQDKKYYVHRQNVKVVTAENFMQAVATILPDFMALVAELCEHCIKSSKEELNRFKMAYERSIKSHNMYIMPLAHGIMAMGTGCHPCKLYDVENIYLSETKDSDFNLQLGQALNDMIKLHEKSVKDMEKELDEIIRTL</sequence>
<gene>
    <name evidence="1" type="ORF">CPT_Moogle105</name>
</gene>
<dbReference type="OrthoDB" id="10186at10239"/>
<proteinExistence type="predicted"/>
<keyword evidence="2" id="KW-1185">Reference proteome</keyword>
<dbReference type="GeneID" id="24574045"/>